<comment type="caution">
    <text evidence="2">The sequence shown here is derived from an EMBL/GenBank/DDBJ whole genome shotgun (WGS) entry which is preliminary data.</text>
</comment>
<accession>A0A7W3T0L1</accession>
<dbReference type="EMBL" id="VKHS01000046">
    <property type="protein sequence ID" value="MBB0228702.1"/>
    <property type="molecule type" value="Genomic_DNA"/>
</dbReference>
<evidence type="ECO:0000313" key="3">
    <source>
        <dbReference type="Proteomes" id="UP000530234"/>
    </source>
</evidence>
<proteinExistence type="predicted"/>
<organism evidence="2 3">
    <name type="scientific">Streptomyces calidiresistens</name>
    <dbReference type="NCBI Taxonomy" id="1485586"/>
    <lineage>
        <taxon>Bacteria</taxon>
        <taxon>Bacillati</taxon>
        <taxon>Actinomycetota</taxon>
        <taxon>Actinomycetes</taxon>
        <taxon>Kitasatosporales</taxon>
        <taxon>Streptomycetaceae</taxon>
        <taxon>Streptomyces</taxon>
    </lineage>
</organism>
<protein>
    <recommendedName>
        <fullName evidence="4">YD repeat-containing protein</fullName>
    </recommendedName>
</protein>
<keyword evidence="3" id="KW-1185">Reference proteome</keyword>
<evidence type="ECO:0000313" key="2">
    <source>
        <dbReference type="EMBL" id="MBB0228702.1"/>
    </source>
</evidence>
<dbReference type="AlphaFoldDB" id="A0A7W3T0L1"/>
<evidence type="ECO:0008006" key="4">
    <source>
        <dbReference type="Google" id="ProtNLM"/>
    </source>
</evidence>
<dbReference type="Gene3D" id="2.180.10.10">
    <property type="entry name" value="RHS repeat-associated core"/>
    <property type="match status" value="1"/>
</dbReference>
<feature type="region of interest" description="Disordered" evidence="1">
    <location>
        <begin position="36"/>
        <end position="59"/>
    </location>
</feature>
<sequence length="133" mass="14976">MLSGSRLFSIINTCEWDTRRLADSLVKREGRPGVDRHETYAYDPIGNVPSIEDGSPSGTDLQRFDYDHLRRLTDAWTQNQGKWAASGAAATIAGPAPYHHSYTYDTVGNRVTETLHERSITRTHEYDAEQLPP</sequence>
<evidence type="ECO:0000256" key="1">
    <source>
        <dbReference type="SAM" id="MobiDB-lite"/>
    </source>
</evidence>
<reference evidence="3" key="1">
    <citation type="submission" date="2019-10" db="EMBL/GenBank/DDBJ databases">
        <title>Streptomyces sp. nov., a novel actinobacterium isolated from alkaline environment.</title>
        <authorList>
            <person name="Golinska P."/>
        </authorList>
    </citation>
    <scope>NUCLEOTIDE SEQUENCE [LARGE SCALE GENOMIC DNA]</scope>
    <source>
        <strain evidence="3">DSM 42108</strain>
    </source>
</reference>
<dbReference type="Proteomes" id="UP000530234">
    <property type="component" value="Unassembled WGS sequence"/>
</dbReference>
<gene>
    <name evidence="2" type="ORF">FOE67_04050</name>
</gene>
<name>A0A7W3T0L1_9ACTN</name>
<dbReference type="RefSeq" id="WP_182660470.1">
    <property type="nucleotide sequence ID" value="NZ_VKHS01000046.1"/>
</dbReference>